<organism evidence="1 2">
    <name type="scientific">Rhizophlyctis rosea</name>
    <dbReference type="NCBI Taxonomy" id="64517"/>
    <lineage>
        <taxon>Eukaryota</taxon>
        <taxon>Fungi</taxon>
        <taxon>Fungi incertae sedis</taxon>
        <taxon>Chytridiomycota</taxon>
        <taxon>Chytridiomycota incertae sedis</taxon>
        <taxon>Chytridiomycetes</taxon>
        <taxon>Rhizophlyctidales</taxon>
        <taxon>Rhizophlyctidaceae</taxon>
        <taxon>Rhizophlyctis</taxon>
    </lineage>
</organism>
<dbReference type="Proteomes" id="UP001212841">
    <property type="component" value="Unassembled WGS sequence"/>
</dbReference>
<protein>
    <submittedName>
        <fullName evidence="1">Uncharacterized protein</fullName>
    </submittedName>
</protein>
<dbReference type="InterPro" id="IPR051859">
    <property type="entry name" value="DCAF"/>
</dbReference>
<dbReference type="AlphaFoldDB" id="A0AAD5RZY2"/>
<dbReference type="EMBL" id="JADGJD010002698">
    <property type="protein sequence ID" value="KAJ3029581.1"/>
    <property type="molecule type" value="Genomic_DNA"/>
</dbReference>
<accession>A0AAD5RZY2</accession>
<dbReference type="GO" id="GO:0080008">
    <property type="term" value="C:Cul4-RING E3 ubiquitin ligase complex"/>
    <property type="evidence" value="ECO:0007669"/>
    <property type="project" value="TreeGrafter"/>
</dbReference>
<gene>
    <name evidence="1" type="ORF">HK097_005745</name>
</gene>
<name>A0AAD5RZY2_9FUNG</name>
<evidence type="ECO:0000313" key="2">
    <source>
        <dbReference type="Proteomes" id="UP001212841"/>
    </source>
</evidence>
<reference evidence="1" key="1">
    <citation type="submission" date="2020-05" db="EMBL/GenBank/DDBJ databases">
        <title>Phylogenomic resolution of chytrid fungi.</title>
        <authorList>
            <person name="Stajich J.E."/>
            <person name="Amses K."/>
            <person name="Simmons R."/>
            <person name="Seto K."/>
            <person name="Myers J."/>
            <person name="Bonds A."/>
            <person name="Quandt C.A."/>
            <person name="Barry K."/>
            <person name="Liu P."/>
            <person name="Grigoriev I."/>
            <person name="Longcore J.E."/>
            <person name="James T.Y."/>
        </authorList>
    </citation>
    <scope>NUCLEOTIDE SEQUENCE</scope>
    <source>
        <strain evidence="1">JEL0318</strain>
    </source>
</reference>
<dbReference type="PANTHER" id="PTHR19847:SF7">
    <property type="entry name" value="DDB1- AND CUL4-ASSOCIATED FACTOR 11"/>
    <property type="match status" value="1"/>
</dbReference>
<dbReference type="InterPro" id="IPR015943">
    <property type="entry name" value="WD40/YVTN_repeat-like_dom_sf"/>
</dbReference>
<dbReference type="GO" id="GO:0043161">
    <property type="term" value="P:proteasome-mediated ubiquitin-dependent protein catabolic process"/>
    <property type="evidence" value="ECO:0007669"/>
    <property type="project" value="TreeGrafter"/>
</dbReference>
<feature type="non-terminal residue" evidence="1">
    <location>
        <position position="1"/>
    </location>
</feature>
<proteinExistence type="predicted"/>
<evidence type="ECO:0000313" key="1">
    <source>
        <dbReference type="EMBL" id="KAJ3029581.1"/>
    </source>
</evidence>
<sequence length="75" mass="8584">RFIPNTTTTTAARYSSRAYSGQFSRDGRFFYSCTQDFQVHIYDVGDMGRWKEKGTLRAGSGRWTITDCDLSGDNR</sequence>
<dbReference type="Gene3D" id="2.130.10.10">
    <property type="entry name" value="YVTN repeat-like/Quinoprotein amine dehydrogenase"/>
    <property type="match status" value="1"/>
</dbReference>
<keyword evidence="2" id="KW-1185">Reference proteome</keyword>
<comment type="caution">
    <text evidence="1">The sequence shown here is derived from an EMBL/GenBank/DDBJ whole genome shotgun (WGS) entry which is preliminary data.</text>
</comment>
<dbReference type="SUPFAM" id="SSF50978">
    <property type="entry name" value="WD40 repeat-like"/>
    <property type="match status" value="1"/>
</dbReference>
<dbReference type="InterPro" id="IPR036322">
    <property type="entry name" value="WD40_repeat_dom_sf"/>
</dbReference>
<dbReference type="PANTHER" id="PTHR19847">
    <property type="entry name" value="DDB1- AND CUL4-ASSOCIATED FACTOR 11"/>
    <property type="match status" value="1"/>
</dbReference>